<evidence type="ECO:0000313" key="2">
    <source>
        <dbReference type="Proteomes" id="UP000077868"/>
    </source>
</evidence>
<dbReference type="Pfam" id="PF02515">
    <property type="entry name" value="CoA_transf_3"/>
    <property type="match status" value="1"/>
</dbReference>
<accession>A0A1A9GMU0</accession>
<dbReference type="GO" id="GO:0016740">
    <property type="term" value="F:transferase activity"/>
    <property type="evidence" value="ECO:0007669"/>
    <property type="project" value="UniProtKB-KW"/>
</dbReference>
<dbReference type="PANTHER" id="PTHR48228">
    <property type="entry name" value="SUCCINYL-COA--D-CITRAMALATE COA-TRANSFERASE"/>
    <property type="match status" value="1"/>
</dbReference>
<dbReference type="InterPro" id="IPR003673">
    <property type="entry name" value="CoA-Trfase_fam_III"/>
</dbReference>
<dbReference type="SUPFAM" id="SSF89796">
    <property type="entry name" value="CoA-transferase family III (CaiB/BaiF)"/>
    <property type="match status" value="1"/>
</dbReference>
<evidence type="ECO:0000313" key="1">
    <source>
        <dbReference type="EMBL" id="ANH38990.1"/>
    </source>
</evidence>
<dbReference type="RefSeq" id="WP_068110272.1">
    <property type="nucleotide sequence ID" value="NZ_CP015079.1"/>
</dbReference>
<keyword evidence="1" id="KW-0808">Transferase</keyword>
<proteinExistence type="predicted"/>
<sequence>MSRPLTGVRVVEMAGIGPGPHACMVLADLGADVVRVVRPSQATDHHANEHTLRGRRTIVADLKDPADRDRVLDLVAVADVLVEGFRPRVMERLGLGPDDALARNPRLVYGRMTGWGQDGPYAAMAGHDINYISLTGALHAIGTSEQPVPPLNLVGDYGGGSMLLVTGVLAALVQRGSTGTGQVVDAAMVDGTSLLLAGILELRTDGTWNDERSNNLLDGAAPFYATYRCADGGFMAVGAIEPQFYALLVAGLGLEPASLPDRDDTTRWGQLRSTFAVAFGAQPRAHWESVFDGSDACVTPVLDFDEAVQHPHVVARRSLTRDSAGFVAAGRAPRMRDDESGVVGIGSTESWETVLAAWGGPPH</sequence>
<dbReference type="Gene3D" id="3.30.1540.10">
    <property type="entry name" value="formyl-coa transferase, domain 3"/>
    <property type="match status" value="1"/>
</dbReference>
<dbReference type="Gene3D" id="3.40.50.10540">
    <property type="entry name" value="Crotonobetainyl-coa:carnitine coa-transferase, domain 1"/>
    <property type="match status" value="1"/>
</dbReference>
<dbReference type="EMBL" id="CP015079">
    <property type="protein sequence ID" value="ANH38990.1"/>
    <property type="molecule type" value="Genomic_DNA"/>
</dbReference>
<dbReference type="InterPro" id="IPR044855">
    <property type="entry name" value="CoA-Trfase_III_dom3_sf"/>
</dbReference>
<dbReference type="AlphaFoldDB" id="A0A1A9GMU0"/>
<dbReference type="STRING" id="1300347.I601_2574"/>
<dbReference type="InterPro" id="IPR050509">
    <property type="entry name" value="CoA-transferase_III"/>
</dbReference>
<organism evidence="1 2">
    <name type="scientific">Nocardioides dokdonensis FR1436</name>
    <dbReference type="NCBI Taxonomy" id="1300347"/>
    <lineage>
        <taxon>Bacteria</taxon>
        <taxon>Bacillati</taxon>
        <taxon>Actinomycetota</taxon>
        <taxon>Actinomycetes</taxon>
        <taxon>Propionibacteriales</taxon>
        <taxon>Nocardioidaceae</taxon>
        <taxon>Nocardioides</taxon>
    </lineage>
</organism>
<reference evidence="1 2" key="1">
    <citation type="submission" date="2016-03" db="EMBL/GenBank/DDBJ databases">
        <title>Complete genome sequence of a soil Actinobacterium, Nocardioides dokdonensis FR1436.</title>
        <authorList>
            <person name="Kwon S.-K."/>
            <person name="Kim K."/>
            <person name="Kim J.F."/>
        </authorList>
    </citation>
    <scope>NUCLEOTIDE SEQUENCE [LARGE SCALE GENOMIC DNA]</scope>
    <source>
        <strain evidence="1 2">FR1436</strain>
    </source>
</reference>
<dbReference type="Proteomes" id="UP000077868">
    <property type="component" value="Chromosome"/>
</dbReference>
<name>A0A1A9GMU0_9ACTN</name>
<protein>
    <submittedName>
        <fullName evidence="1">Crotonobetainyl-CoA:carnitine CoA-transferase</fullName>
        <ecNumber evidence="1">2.8.3.-</ecNumber>
    </submittedName>
</protein>
<dbReference type="PATRIC" id="fig|1300347.3.peg.2566"/>
<dbReference type="PANTHER" id="PTHR48228:SF5">
    <property type="entry name" value="ALPHA-METHYLACYL-COA RACEMASE"/>
    <property type="match status" value="1"/>
</dbReference>
<gene>
    <name evidence="1" type="primary">caiB</name>
    <name evidence="1" type="ORF">I601_2574</name>
</gene>
<dbReference type="KEGG" id="ndk:I601_2574"/>
<dbReference type="InterPro" id="IPR023606">
    <property type="entry name" value="CoA-Trfase_III_dom_1_sf"/>
</dbReference>
<keyword evidence="2" id="KW-1185">Reference proteome</keyword>
<dbReference type="OrthoDB" id="3561197at2"/>
<dbReference type="EC" id="2.8.3.-" evidence="1"/>